<dbReference type="InterPro" id="IPR010359">
    <property type="entry name" value="IrrE_HExxH"/>
</dbReference>
<feature type="domain" description="IrrE N-terminal-like" evidence="1">
    <location>
        <begin position="79"/>
        <end position="172"/>
    </location>
</feature>
<dbReference type="Proteomes" id="UP000281343">
    <property type="component" value="Unassembled WGS sequence"/>
</dbReference>
<proteinExistence type="predicted"/>
<evidence type="ECO:0000313" key="2">
    <source>
        <dbReference type="EMBL" id="RMA41107.1"/>
    </source>
</evidence>
<keyword evidence="3" id="KW-1185">Reference proteome</keyword>
<dbReference type="AlphaFoldDB" id="A0A3L9Y201"/>
<organism evidence="2 3">
    <name type="scientific">Rhodophyticola porphyridii</name>
    <dbReference type="NCBI Taxonomy" id="1852017"/>
    <lineage>
        <taxon>Bacteria</taxon>
        <taxon>Pseudomonadati</taxon>
        <taxon>Pseudomonadota</taxon>
        <taxon>Alphaproteobacteria</taxon>
        <taxon>Rhodobacterales</taxon>
        <taxon>Roseobacteraceae</taxon>
        <taxon>Rhodophyticola</taxon>
    </lineage>
</organism>
<sequence length="191" mass="21402">MTRLKHGLRTFFEDLATQFRGDLGLQKHAPMCPRALAEWLEIPILGTSQLEGDTDPFKWLLEASEKQFFGCVIPLGDSRKGILHNDYVAESRQASDIAHEIAHIVLGHPLTPPDCGDGTRDYDPILEHEARELGMTLLVPKHAALKIAMSSVSNSDAGRHYGVSPSLVEYRLRITNAKNWAYNKRNRARGF</sequence>
<comment type="caution">
    <text evidence="2">The sequence shown here is derived from an EMBL/GenBank/DDBJ whole genome shotgun (WGS) entry which is preliminary data.</text>
</comment>
<gene>
    <name evidence="2" type="ORF">D9R08_16640</name>
</gene>
<evidence type="ECO:0000259" key="1">
    <source>
        <dbReference type="Pfam" id="PF06114"/>
    </source>
</evidence>
<protein>
    <submittedName>
        <fullName evidence="2">ImmA/IrrE family metallo-endopeptidase</fullName>
    </submittedName>
</protein>
<accession>A0A3L9Y201</accession>
<dbReference type="OrthoDB" id="572608at2"/>
<dbReference type="EMBL" id="RCNT01000009">
    <property type="protein sequence ID" value="RMA41107.1"/>
    <property type="molecule type" value="Genomic_DNA"/>
</dbReference>
<name>A0A3L9Y201_9RHOB</name>
<dbReference type="Pfam" id="PF06114">
    <property type="entry name" value="Peptidase_M78"/>
    <property type="match status" value="1"/>
</dbReference>
<reference evidence="2 3" key="1">
    <citation type="submission" date="2018-10" db="EMBL/GenBank/DDBJ databases">
        <authorList>
            <person name="Jung H.S."/>
            <person name="Jeon C.O."/>
        </authorList>
    </citation>
    <scope>NUCLEOTIDE SEQUENCE [LARGE SCALE GENOMIC DNA]</scope>
    <source>
        <strain evidence="2 3">MA-7-27</strain>
    </source>
</reference>
<evidence type="ECO:0000313" key="3">
    <source>
        <dbReference type="Proteomes" id="UP000281343"/>
    </source>
</evidence>
<dbReference type="RefSeq" id="WP_121899188.1">
    <property type="nucleotide sequence ID" value="NZ_RCNT01000009.1"/>
</dbReference>